<organism evidence="9 10">
    <name type="scientific">Tothia fuscella</name>
    <dbReference type="NCBI Taxonomy" id="1048955"/>
    <lineage>
        <taxon>Eukaryota</taxon>
        <taxon>Fungi</taxon>
        <taxon>Dikarya</taxon>
        <taxon>Ascomycota</taxon>
        <taxon>Pezizomycotina</taxon>
        <taxon>Dothideomycetes</taxon>
        <taxon>Pleosporomycetidae</taxon>
        <taxon>Venturiales</taxon>
        <taxon>Cylindrosympodiaceae</taxon>
        <taxon>Tothia</taxon>
    </lineage>
</organism>
<feature type="transmembrane region" description="Helical" evidence="7">
    <location>
        <begin position="448"/>
        <end position="472"/>
    </location>
</feature>
<dbReference type="GO" id="GO:0016020">
    <property type="term" value="C:membrane"/>
    <property type="evidence" value="ECO:0007669"/>
    <property type="project" value="UniProtKB-SubCell"/>
</dbReference>
<dbReference type="InterPro" id="IPR050930">
    <property type="entry name" value="MFS_Vesicular_Transporter"/>
</dbReference>
<dbReference type="SUPFAM" id="SSF103473">
    <property type="entry name" value="MFS general substrate transporter"/>
    <property type="match status" value="1"/>
</dbReference>
<dbReference type="InterPro" id="IPR001958">
    <property type="entry name" value="Tet-R_TetA/multi-R_MdtG-like"/>
</dbReference>
<dbReference type="InterPro" id="IPR011701">
    <property type="entry name" value="MFS"/>
</dbReference>
<dbReference type="Pfam" id="PF07690">
    <property type="entry name" value="MFS_1"/>
    <property type="match status" value="1"/>
</dbReference>
<gene>
    <name evidence="9" type="ORF">EJ08DRAFT_650416</name>
</gene>
<dbReference type="PROSITE" id="PS50850">
    <property type="entry name" value="MFS"/>
    <property type="match status" value="1"/>
</dbReference>
<dbReference type="InterPro" id="IPR020846">
    <property type="entry name" value="MFS_dom"/>
</dbReference>
<accession>A0A9P4NPP8</accession>
<keyword evidence="6 7" id="KW-0472">Membrane</keyword>
<keyword evidence="5 7" id="KW-1133">Transmembrane helix</keyword>
<evidence type="ECO:0000259" key="8">
    <source>
        <dbReference type="PROSITE" id="PS50850"/>
    </source>
</evidence>
<dbReference type="PANTHER" id="PTHR23506">
    <property type="entry name" value="GH10249P"/>
    <property type="match status" value="1"/>
</dbReference>
<comment type="subcellular location">
    <subcellularLocation>
        <location evidence="1">Membrane</location>
        <topology evidence="1">Multi-pass membrane protein</topology>
    </subcellularLocation>
</comment>
<evidence type="ECO:0000313" key="9">
    <source>
        <dbReference type="EMBL" id="KAF2429387.1"/>
    </source>
</evidence>
<dbReference type="Gene3D" id="1.20.1250.20">
    <property type="entry name" value="MFS general substrate transporter like domains"/>
    <property type="match status" value="1"/>
</dbReference>
<keyword evidence="3" id="KW-0813">Transport</keyword>
<comment type="caution">
    <text evidence="9">The sequence shown here is derived from an EMBL/GenBank/DDBJ whole genome shotgun (WGS) entry which is preliminary data.</text>
</comment>
<dbReference type="GO" id="GO:0022857">
    <property type="term" value="F:transmembrane transporter activity"/>
    <property type="evidence" value="ECO:0007669"/>
    <property type="project" value="InterPro"/>
</dbReference>
<feature type="transmembrane region" description="Helical" evidence="7">
    <location>
        <begin position="71"/>
        <end position="91"/>
    </location>
</feature>
<name>A0A9P4NPP8_9PEZI</name>
<reference evidence="9" key="1">
    <citation type="journal article" date="2020" name="Stud. Mycol.">
        <title>101 Dothideomycetes genomes: a test case for predicting lifestyles and emergence of pathogens.</title>
        <authorList>
            <person name="Haridas S."/>
            <person name="Albert R."/>
            <person name="Binder M."/>
            <person name="Bloem J."/>
            <person name="Labutti K."/>
            <person name="Salamov A."/>
            <person name="Andreopoulos B."/>
            <person name="Baker S."/>
            <person name="Barry K."/>
            <person name="Bills G."/>
            <person name="Bluhm B."/>
            <person name="Cannon C."/>
            <person name="Castanera R."/>
            <person name="Culley D."/>
            <person name="Daum C."/>
            <person name="Ezra D."/>
            <person name="Gonzalez J."/>
            <person name="Henrissat B."/>
            <person name="Kuo A."/>
            <person name="Liang C."/>
            <person name="Lipzen A."/>
            <person name="Lutzoni F."/>
            <person name="Magnuson J."/>
            <person name="Mondo S."/>
            <person name="Nolan M."/>
            <person name="Ohm R."/>
            <person name="Pangilinan J."/>
            <person name="Park H.-J."/>
            <person name="Ramirez L."/>
            <person name="Alfaro M."/>
            <person name="Sun H."/>
            <person name="Tritt A."/>
            <person name="Yoshinaga Y."/>
            <person name="Zwiers L.-H."/>
            <person name="Turgeon B."/>
            <person name="Goodwin S."/>
            <person name="Spatafora J."/>
            <person name="Crous P."/>
            <person name="Grigoriev I."/>
        </authorList>
    </citation>
    <scope>NUCLEOTIDE SEQUENCE</scope>
    <source>
        <strain evidence="9">CBS 130266</strain>
    </source>
</reference>
<feature type="transmembrane region" description="Helical" evidence="7">
    <location>
        <begin position="162"/>
        <end position="181"/>
    </location>
</feature>
<evidence type="ECO:0000256" key="6">
    <source>
        <dbReference type="ARBA" id="ARBA00023136"/>
    </source>
</evidence>
<dbReference type="EMBL" id="MU007047">
    <property type="protein sequence ID" value="KAF2429387.1"/>
    <property type="molecule type" value="Genomic_DNA"/>
</dbReference>
<evidence type="ECO:0000256" key="3">
    <source>
        <dbReference type="ARBA" id="ARBA00022448"/>
    </source>
</evidence>
<dbReference type="CDD" id="cd17325">
    <property type="entry name" value="MFS_MdtG_SLC18_like"/>
    <property type="match status" value="1"/>
</dbReference>
<feature type="domain" description="Major facilitator superfamily (MFS) profile" evidence="8">
    <location>
        <begin position="32"/>
        <end position="471"/>
    </location>
</feature>
<evidence type="ECO:0000313" key="10">
    <source>
        <dbReference type="Proteomes" id="UP000800235"/>
    </source>
</evidence>
<sequence length="494" mass="53572">MRTSLWPTGLWQPGDDPHPPWLLHVRSSKWFILMTVALAVFTDIFLYSVIVPVLPFALRTRAHVEESEVQSWVSILIAVYGGALAISSPISGWLADHSSSRRLPLVLGLVALGGATILLNLGPNIGILILGRVLQGISAAIVWTVGLALLADTVPQSEIGQTMGYVFAAMSVGMLLGPLLGGVVFEKGGYNEVYAMAYVLIGVDIALRLFMIEKKVAKKWQTSDRLSTGGIDLNSVLEPEKSASPTPTAVNVATPSVPARQRSRYPPVITLLKSRRLLCALWGCLVVAILMTQFDSVLPLYVRDTFHWSSTGAGLIFLPLILPAFIAPLVGWAIDKYGGRWFCAIGFLAFAPFEVLLRLVDHNSLKQKVLLSALLFLIGFSLNLCTPPLMVEITAVVEKKERESPGLFGSKGAYAQAYGLFNLAFAGGCLVGPLWAGFVNERASWGTMAWSLALLSALTAVPAFIWTEGYLFEKGRKGWSDRSHTPPRGAEQLA</sequence>
<feature type="transmembrane region" description="Helical" evidence="7">
    <location>
        <begin position="103"/>
        <end position="121"/>
    </location>
</feature>
<feature type="transmembrane region" description="Helical" evidence="7">
    <location>
        <begin position="417"/>
        <end position="436"/>
    </location>
</feature>
<feature type="transmembrane region" description="Helical" evidence="7">
    <location>
        <begin position="372"/>
        <end position="397"/>
    </location>
</feature>
<dbReference type="Proteomes" id="UP000800235">
    <property type="component" value="Unassembled WGS sequence"/>
</dbReference>
<proteinExistence type="inferred from homology"/>
<feature type="transmembrane region" description="Helical" evidence="7">
    <location>
        <begin position="30"/>
        <end position="51"/>
    </location>
</feature>
<dbReference type="PANTHER" id="PTHR23506:SF23">
    <property type="entry name" value="GH10249P"/>
    <property type="match status" value="1"/>
</dbReference>
<evidence type="ECO:0000256" key="2">
    <source>
        <dbReference type="ARBA" id="ARBA00006829"/>
    </source>
</evidence>
<feature type="transmembrane region" description="Helical" evidence="7">
    <location>
        <begin position="341"/>
        <end position="360"/>
    </location>
</feature>
<feature type="transmembrane region" description="Helical" evidence="7">
    <location>
        <begin position="193"/>
        <end position="211"/>
    </location>
</feature>
<feature type="transmembrane region" description="Helical" evidence="7">
    <location>
        <begin position="277"/>
        <end position="294"/>
    </location>
</feature>
<evidence type="ECO:0000256" key="1">
    <source>
        <dbReference type="ARBA" id="ARBA00004141"/>
    </source>
</evidence>
<keyword evidence="10" id="KW-1185">Reference proteome</keyword>
<protein>
    <submittedName>
        <fullName evidence="9">MFS transporter-like protein</fullName>
    </submittedName>
</protein>
<evidence type="ECO:0000256" key="5">
    <source>
        <dbReference type="ARBA" id="ARBA00022989"/>
    </source>
</evidence>
<dbReference type="PRINTS" id="PR01035">
    <property type="entry name" value="TCRTETA"/>
</dbReference>
<dbReference type="OrthoDB" id="5086884at2759"/>
<dbReference type="AlphaFoldDB" id="A0A9P4NPP8"/>
<feature type="transmembrane region" description="Helical" evidence="7">
    <location>
        <begin position="127"/>
        <end position="150"/>
    </location>
</feature>
<feature type="transmembrane region" description="Helical" evidence="7">
    <location>
        <begin position="314"/>
        <end position="334"/>
    </location>
</feature>
<evidence type="ECO:0000256" key="4">
    <source>
        <dbReference type="ARBA" id="ARBA00022692"/>
    </source>
</evidence>
<dbReference type="InterPro" id="IPR036259">
    <property type="entry name" value="MFS_trans_sf"/>
</dbReference>
<keyword evidence="4 7" id="KW-0812">Transmembrane</keyword>
<comment type="similarity">
    <text evidence="2">Belongs to the major facilitator superfamily. Vesicular transporter family.</text>
</comment>
<evidence type="ECO:0000256" key="7">
    <source>
        <dbReference type="SAM" id="Phobius"/>
    </source>
</evidence>